<evidence type="ECO:0000313" key="3">
    <source>
        <dbReference type="Proteomes" id="UP000199088"/>
    </source>
</evidence>
<dbReference type="RefSeq" id="WP_091250054.1">
    <property type="nucleotide sequence ID" value="NZ_FNIR01000018.1"/>
</dbReference>
<reference evidence="3" key="1">
    <citation type="submission" date="2016-10" db="EMBL/GenBank/DDBJ databases">
        <authorList>
            <person name="Varghese N."/>
            <person name="Submissions S."/>
        </authorList>
    </citation>
    <scope>NUCLEOTIDE SEQUENCE [LARGE SCALE GENOMIC DNA]</scope>
    <source>
        <strain evidence="3">DSM 45843</strain>
    </source>
</reference>
<evidence type="ECO:0000256" key="1">
    <source>
        <dbReference type="SAM" id="MobiDB-lite"/>
    </source>
</evidence>
<evidence type="ECO:0000313" key="2">
    <source>
        <dbReference type="EMBL" id="SDP61617.1"/>
    </source>
</evidence>
<accession>A0A1H0U5Q8</accession>
<dbReference type="Proteomes" id="UP000199088">
    <property type="component" value="Unassembled WGS sequence"/>
</dbReference>
<feature type="compositionally biased region" description="Basic and acidic residues" evidence="1">
    <location>
        <begin position="1"/>
        <end position="10"/>
    </location>
</feature>
<feature type="compositionally biased region" description="Low complexity" evidence="1">
    <location>
        <begin position="17"/>
        <end position="42"/>
    </location>
</feature>
<keyword evidence="3" id="KW-1185">Reference proteome</keyword>
<protein>
    <submittedName>
        <fullName evidence="2">Uncharacterized protein</fullName>
    </submittedName>
</protein>
<sequence length="62" mass="6164">MTESTPHAEDPAEGADTDTTADAGRTPHAEQPAEGADPTAGTTDDEADAASGVDPANRISEA</sequence>
<organism evidence="2 3">
    <name type="scientific">Klenkia soli</name>
    <dbReference type="NCBI Taxonomy" id="1052260"/>
    <lineage>
        <taxon>Bacteria</taxon>
        <taxon>Bacillati</taxon>
        <taxon>Actinomycetota</taxon>
        <taxon>Actinomycetes</taxon>
        <taxon>Geodermatophilales</taxon>
        <taxon>Geodermatophilaceae</taxon>
        <taxon>Klenkia</taxon>
    </lineage>
</organism>
<name>A0A1H0U5Q8_9ACTN</name>
<dbReference type="AlphaFoldDB" id="A0A1H0U5Q8"/>
<feature type="region of interest" description="Disordered" evidence="1">
    <location>
        <begin position="1"/>
        <end position="62"/>
    </location>
</feature>
<proteinExistence type="predicted"/>
<gene>
    <name evidence="2" type="ORF">SAMN05660199_04391</name>
</gene>
<dbReference type="EMBL" id="FNIR01000018">
    <property type="protein sequence ID" value="SDP61617.1"/>
    <property type="molecule type" value="Genomic_DNA"/>
</dbReference>